<dbReference type="OrthoDB" id="6189739at2"/>
<name>A0A0F5VDX0_9GAMM</name>
<accession>A0A0F5VDX0</accession>
<dbReference type="Proteomes" id="UP000033633">
    <property type="component" value="Unassembled WGS sequence"/>
</dbReference>
<proteinExistence type="predicted"/>
<dbReference type="EMBL" id="JWYV01000004">
    <property type="protein sequence ID" value="KKD00366.1"/>
    <property type="molecule type" value="Genomic_DNA"/>
</dbReference>
<protein>
    <recommendedName>
        <fullName evidence="4">Lipoprotein</fullName>
    </recommendedName>
</protein>
<dbReference type="PATRIC" id="fig|265726.11.peg.3413"/>
<comment type="caution">
    <text evidence="2">The sequence shown here is derived from an EMBL/GenBank/DDBJ whole genome shotgun (WGS) entry which is preliminary data.</text>
</comment>
<organism evidence="2 3">
    <name type="scientific">Photobacterium halotolerans</name>
    <dbReference type="NCBI Taxonomy" id="265726"/>
    <lineage>
        <taxon>Bacteria</taxon>
        <taxon>Pseudomonadati</taxon>
        <taxon>Pseudomonadota</taxon>
        <taxon>Gammaproteobacteria</taxon>
        <taxon>Vibrionales</taxon>
        <taxon>Vibrionaceae</taxon>
        <taxon>Photobacterium</taxon>
    </lineage>
</organism>
<keyword evidence="3" id="KW-1185">Reference proteome</keyword>
<sequence>MKTLSTYLTFASLLAAGSAQATMSDYKLVLVHGFQPGQLQSKPDSEQVNLDGASYWQDYWQSRADARIDWPSQERITGKIATDYVWPKLKAFSEQGLCQPGCVFVTHSTGDLVTRYLIDNQANWLENAGLEPLNIVATFDFAGAGGGSELGDIAVNVAEGGGTWNSMLKYAVSLWLGETPSSNNTGVLNDLRVANARQLAALPDSRVPRIRFTGDSSDYLGVTSGYLPGNDDGVVASHSSCGASQAGDFSSCSVNVAYNGKLASQSQGVSQFMPYHYPLLMGEGYSHSGLINNQHEGQVTTAAEKVSLLDGKVVRVQSTDEWYWLNGAYYRYVDGSDTLTMSEIVHSFL</sequence>
<evidence type="ECO:0008006" key="4">
    <source>
        <dbReference type="Google" id="ProtNLM"/>
    </source>
</evidence>
<dbReference type="AlphaFoldDB" id="A0A0F5VDX0"/>
<evidence type="ECO:0000313" key="2">
    <source>
        <dbReference type="EMBL" id="KKD00366.1"/>
    </source>
</evidence>
<feature type="chain" id="PRO_5002496626" description="Lipoprotein" evidence="1">
    <location>
        <begin position="22"/>
        <end position="349"/>
    </location>
</feature>
<feature type="signal peptide" evidence="1">
    <location>
        <begin position="1"/>
        <end position="21"/>
    </location>
</feature>
<dbReference type="STRING" id="265726.KY46_06810"/>
<evidence type="ECO:0000256" key="1">
    <source>
        <dbReference type="SAM" id="SignalP"/>
    </source>
</evidence>
<evidence type="ECO:0000313" key="3">
    <source>
        <dbReference type="Proteomes" id="UP000033633"/>
    </source>
</evidence>
<reference evidence="2 3" key="1">
    <citation type="submission" date="2014-12" db="EMBL/GenBank/DDBJ databases">
        <title>Mercury Reductase activity and rhizosphere competence traits in the genome of root associated Photobacterium halotolerans MELD1.</title>
        <authorList>
            <person name="Mathew D.C."/>
            <person name="Huang C.-C."/>
        </authorList>
    </citation>
    <scope>NUCLEOTIDE SEQUENCE [LARGE SCALE GENOMIC DNA]</scope>
    <source>
        <strain evidence="2 3">MELD1</strain>
    </source>
</reference>
<keyword evidence="1" id="KW-0732">Signal</keyword>
<dbReference type="RefSeq" id="WP_046219898.1">
    <property type="nucleotide sequence ID" value="NZ_JWYV01000004.1"/>
</dbReference>
<gene>
    <name evidence="2" type="ORF">KY46_06810</name>
</gene>